<dbReference type="EMBL" id="SNYW01000013">
    <property type="protein sequence ID" value="TDQ78533.1"/>
    <property type="molecule type" value="Genomic_DNA"/>
</dbReference>
<evidence type="ECO:0000256" key="6">
    <source>
        <dbReference type="SAM" id="MobiDB-lite"/>
    </source>
</evidence>
<dbReference type="CDD" id="cd06257">
    <property type="entry name" value="DnaJ"/>
    <property type="match status" value="1"/>
</dbReference>
<dbReference type="PANTHER" id="PTHR43096:SF52">
    <property type="entry name" value="DNAJ HOMOLOG 1, MITOCHONDRIAL-RELATED"/>
    <property type="match status" value="1"/>
</dbReference>
<dbReference type="InterPro" id="IPR018253">
    <property type="entry name" value="DnaJ_domain_CS"/>
</dbReference>
<feature type="region of interest" description="Disordered" evidence="6">
    <location>
        <begin position="63"/>
        <end position="101"/>
    </location>
</feature>
<evidence type="ECO:0000256" key="5">
    <source>
        <dbReference type="ARBA" id="ARBA00023186"/>
    </source>
</evidence>
<dbReference type="RefSeq" id="WP_133615022.1">
    <property type="nucleotide sequence ID" value="NZ_SNYW01000013.1"/>
</dbReference>
<keyword evidence="1" id="KW-0479">Metal-binding</keyword>
<dbReference type="InterPro" id="IPR008971">
    <property type="entry name" value="HSP40/DnaJ_pept-bd"/>
</dbReference>
<dbReference type="GO" id="GO:0051082">
    <property type="term" value="F:unfolded protein binding"/>
    <property type="evidence" value="ECO:0007669"/>
    <property type="project" value="InterPro"/>
</dbReference>
<accession>A0A4R6WL15</accession>
<dbReference type="FunFam" id="2.60.260.20:FF:000005">
    <property type="entry name" value="Chaperone protein dnaJ 1, mitochondrial"/>
    <property type="match status" value="1"/>
</dbReference>
<dbReference type="Gene3D" id="2.60.260.20">
    <property type="entry name" value="Urease metallochaperone UreE, N-terminal domain"/>
    <property type="match status" value="2"/>
</dbReference>
<dbReference type="Pfam" id="PF00226">
    <property type="entry name" value="DnaJ"/>
    <property type="match status" value="1"/>
</dbReference>
<dbReference type="PANTHER" id="PTHR43096">
    <property type="entry name" value="DNAJ HOMOLOG 1, MITOCHONDRIAL-RELATED"/>
    <property type="match status" value="1"/>
</dbReference>
<dbReference type="InterPro" id="IPR036869">
    <property type="entry name" value="J_dom_sf"/>
</dbReference>
<protein>
    <submittedName>
        <fullName evidence="8">DnaJ-class molecular chaperone</fullName>
    </submittedName>
</protein>
<dbReference type="Proteomes" id="UP000295783">
    <property type="component" value="Unassembled WGS sequence"/>
</dbReference>
<dbReference type="SUPFAM" id="SSF49493">
    <property type="entry name" value="HSP40/DnaJ peptide-binding domain"/>
    <property type="match status" value="2"/>
</dbReference>
<evidence type="ECO:0000313" key="8">
    <source>
        <dbReference type="EMBL" id="TDQ78533.1"/>
    </source>
</evidence>
<dbReference type="PRINTS" id="PR00625">
    <property type="entry name" value="JDOMAIN"/>
</dbReference>
<feature type="domain" description="J" evidence="7">
    <location>
        <begin position="3"/>
        <end position="68"/>
    </location>
</feature>
<keyword evidence="5" id="KW-0143">Chaperone</keyword>
<dbReference type="PROSITE" id="PS50076">
    <property type="entry name" value="DNAJ_2"/>
    <property type="match status" value="1"/>
</dbReference>
<dbReference type="InterPro" id="IPR002939">
    <property type="entry name" value="DnaJ_C"/>
</dbReference>
<dbReference type="Pfam" id="PF01556">
    <property type="entry name" value="DnaJ_C"/>
    <property type="match status" value="1"/>
</dbReference>
<dbReference type="GO" id="GO:0008270">
    <property type="term" value="F:zinc ion binding"/>
    <property type="evidence" value="ECO:0007669"/>
    <property type="project" value="UniProtKB-KW"/>
</dbReference>
<sequence length="308" mass="33301">MADPYKVLGVSRLASADEIKKAYRKLAKKLHPDLNPGDKKIETQFKEASAAYDLLSDAEKRRKFDRGELDENGNPRAGFQAGGPWSQARGGAGGGRGRGPKDFGIDLDENDEIFKDFFGFGRGRANTRMRGADVTYRLEVDFLEAARGAKKRVGLADGKTLDVSIPAGTESGSQLRLKGQGAAGQGGAPSGDAFVEVAVRPHPYFERDGFDVLLECPISLPEAVLGGTIEIPTIDGRVALKVPIGSNSGTQLRLKGKGIQNPKTKTRGDQYVRFVVTLPAKADTALEAAIKDWAKAHPYEVRRKFEES</sequence>
<dbReference type="SUPFAM" id="SSF46565">
    <property type="entry name" value="Chaperone J-domain"/>
    <property type="match status" value="1"/>
</dbReference>
<dbReference type="Gene3D" id="1.10.287.110">
    <property type="entry name" value="DnaJ domain"/>
    <property type="match status" value="1"/>
</dbReference>
<evidence type="ECO:0000256" key="4">
    <source>
        <dbReference type="ARBA" id="ARBA00022833"/>
    </source>
</evidence>
<dbReference type="SMART" id="SM00271">
    <property type="entry name" value="DnaJ"/>
    <property type="match status" value="1"/>
</dbReference>
<keyword evidence="2" id="KW-0677">Repeat</keyword>
<dbReference type="PROSITE" id="PS00636">
    <property type="entry name" value="DNAJ_1"/>
    <property type="match status" value="1"/>
</dbReference>
<dbReference type="OrthoDB" id="9779889at2"/>
<evidence type="ECO:0000259" key="7">
    <source>
        <dbReference type="PROSITE" id="PS50076"/>
    </source>
</evidence>
<keyword evidence="9" id="KW-1185">Reference proteome</keyword>
<name>A0A4R6WL15_9PROT</name>
<proteinExistence type="predicted"/>
<evidence type="ECO:0000256" key="1">
    <source>
        <dbReference type="ARBA" id="ARBA00022723"/>
    </source>
</evidence>
<keyword evidence="3" id="KW-0863">Zinc-finger</keyword>
<reference evidence="8 9" key="1">
    <citation type="submission" date="2019-03" db="EMBL/GenBank/DDBJ databases">
        <title>Genomic Encyclopedia of Type Strains, Phase III (KMG-III): the genomes of soil and plant-associated and newly described type strains.</title>
        <authorList>
            <person name="Whitman W."/>
        </authorList>
    </citation>
    <scope>NUCLEOTIDE SEQUENCE [LARGE SCALE GENOMIC DNA]</scope>
    <source>
        <strain evidence="8 9">CGMCC 1.7660</strain>
    </source>
</reference>
<dbReference type="AlphaFoldDB" id="A0A4R6WL15"/>
<evidence type="ECO:0000313" key="9">
    <source>
        <dbReference type="Proteomes" id="UP000295783"/>
    </source>
</evidence>
<evidence type="ECO:0000256" key="3">
    <source>
        <dbReference type="ARBA" id="ARBA00022771"/>
    </source>
</evidence>
<dbReference type="InterPro" id="IPR001623">
    <property type="entry name" value="DnaJ_domain"/>
</dbReference>
<comment type="caution">
    <text evidence="8">The sequence shown here is derived from an EMBL/GenBank/DDBJ whole genome shotgun (WGS) entry which is preliminary data.</text>
</comment>
<dbReference type="GO" id="GO:0042026">
    <property type="term" value="P:protein refolding"/>
    <property type="evidence" value="ECO:0007669"/>
    <property type="project" value="TreeGrafter"/>
</dbReference>
<dbReference type="CDD" id="cd10747">
    <property type="entry name" value="DnaJ_C"/>
    <property type="match status" value="1"/>
</dbReference>
<keyword evidence="4" id="KW-0862">Zinc</keyword>
<dbReference type="GO" id="GO:0005737">
    <property type="term" value="C:cytoplasm"/>
    <property type="evidence" value="ECO:0007669"/>
    <property type="project" value="TreeGrafter"/>
</dbReference>
<gene>
    <name evidence="8" type="ORF">A8950_3589</name>
</gene>
<evidence type="ECO:0000256" key="2">
    <source>
        <dbReference type="ARBA" id="ARBA00022737"/>
    </source>
</evidence>
<organism evidence="8 9">
    <name type="scientific">Dongia mobilis</name>
    <dbReference type="NCBI Taxonomy" id="578943"/>
    <lineage>
        <taxon>Bacteria</taxon>
        <taxon>Pseudomonadati</taxon>
        <taxon>Pseudomonadota</taxon>
        <taxon>Alphaproteobacteria</taxon>
        <taxon>Rhodospirillales</taxon>
        <taxon>Dongiaceae</taxon>
        <taxon>Dongia</taxon>
    </lineage>
</organism>